<evidence type="ECO:0000313" key="1">
    <source>
        <dbReference type="EMBL" id="GGI04956.1"/>
    </source>
</evidence>
<dbReference type="InterPro" id="IPR012349">
    <property type="entry name" value="Split_barrel_FMN-bd"/>
</dbReference>
<dbReference type="SUPFAM" id="SSF50475">
    <property type="entry name" value="FMN-binding split barrel"/>
    <property type="match status" value="1"/>
</dbReference>
<comment type="caution">
    <text evidence="1">The sequence shown here is derived from an EMBL/GenBank/DDBJ whole genome shotgun (WGS) entry which is preliminary data.</text>
</comment>
<evidence type="ECO:0000313" key="2">
    <source>
        <dbReference type="Proteomes" id="UP000632535"/>
    </source>
</evidence>
<dbReference type="EMBL" id="BMDG01000001">
    <property type="protein sequence ID" value="GGI04956.1"/>
    <property type="molecule type" value="Genomic_DNA"/>
</dbReference>
<organism evidence="1 2">
    <name type="scientific">Isoptericola cucumis</name>
    <dbReference type="NCBI Taxonomy" id="1776856"/>
    <lineage>
        <taxon>Bacteria</taxon>
        <taxon>Bacillati</taxon>
        <taxon>Actinomycetota</taxon>
        <taxon>Actinomycetes</taxon>
        <taxon>Micrococcales</taxon>
        <taxon>Promicromonosporaceae</taxon>
        <taxon>Isoptericola</taxon>
    </lineage>
</organism>
<dbReference type="NCBIfam" id="TIGR00026">
    <property type="entry name" value="hi_GC_TIGR00026"/>
    <property type="match status" value="1"/>
</dbReference>
<reference evidence="2" key="1">
    <citation type="journal article" date="2019" name="Int. J. Syst. Evol. Microbiol.">
        <title>The Global Catalogue of Microorganisms (GCM) 10K type strain sequencing project: providing services to taxonomists for standard genome sequencing and annotation.</title>
        <authorList>
            <consortium name="The Broad Institute Genomics Platform"/>
            <consortium name="The Broad Institute Genome Sequencing Center for Infectious Disease"/>
            <person name="Wu L."/>
            <person name="Ma J."/>
        </authorList>
    </citation>
    <scope>NUCLEOTIDE SEQUENCE [LARGE SCALE GENOMIC DNA]</scope>
    <source>
        <strain evidence="2">CCM 8653</strain>
    </source>
</reference>
<gene>
    <name evidence="1" type="ORF">GCM10007368_03760</name>
</gene>
<dbReference type="Gene3D" id="2.30.110.10">
    <property type="entry name" value="Electron Transport, Fmn-binding Protein, Chain A"/>
    <property type="match status" value="1"/>
</dbReference>
<proteinExistence type="predicted"/>
<evidence type="ECO:0008006" key="3">
    <source>
        <dbReference type="Google" id="ProtNLM"/>
    </source>
</evidence>
<dbReference type="RefSeq" id="WP_188521939.1">
    <property type="nucleotide sequence ID" value="NZ_BMDG01000001.1"/>
</dbReference>
<keyword evidence="2" id="KW-1185">Reference proteome</keyword>
<name>A0ABQ2B2I0_9MICO</name>
<accession>A0ABQ2B2I0</accession>
<protein>
    <recommendedName>
        <fullName evidence="3">Deazaflavin-dependent oxidoreductase (Nitroreductase family)</fullName>
    </recommendedName>
</protein>
<dbReference type="Proteomes" id="UP000632535">
    <property type="component" value="Unassembled WGS sequence"/>
</dbReference>
<dbReference type="Pfam" id="PF04075">
    <property type="entry name" value="F420H2_quin_red"/>
    <property type="match status" value="1"/>
</dbReference>
<sequence>MDLVSRALHTRWFVRSPIWLYRHGLGALLGDRLLMLTHRGRSSGEPRYVVLEVSGRPAPDRIVVVAGLGPRSQWFRNVQADPRVLVSIGRLRDVRARATTMSPDDGAAELRAYTSQHPAAWDRLRGVLTAWAEPLARERGEDDWLRVVPVVELQLLPGEAAAG</sequence>
<dbReference type="InterPro" id="IPR004378">
    <property type="entry name" value="F420H2_quin_Rdtase"/>
</dbReference>